<dbReference type="CDD" id="cd07516">
    <property type="entry name" value="HAD_Pase"/>
    <property type="match status" value="1"/>
</dbReference>
<dbReference type="InterPro" id="IPR006379">
    <property type="entry name" value="HAD-SF_hydro_IIB"/>
</dbReference>
<evidence type="ECO:0000256" key="3">
    <source>
        <dbReference type="ARBA" id="ARBA00022801"/>
    </source>
</evidence>
<gene>
    <name evidence="6" type="ORF">JCM19239_3216</name>
</gene>
<name>A0ABQ0JIG8_9VIBR</name>
<dbReference type="SUPFAM" id="SSF56784">
    <property type="entry name" value="HAD-like"/>
    <property type="match status" value="1"/>
</dbReference>
<evidence type="ECO:0000256" key="1">
    <source>
        <dbReference type="ARBA" id="ARBA00001946"/>
    </source>
</evidence>
<accession>A0ABQ0JIG8</accession>
<comment type="caution">
    <text evidence="6">The sequence shown here is derived from an EMBL/GenBank/DDBJ whole genome shotgun (WGS) entry which is preliminary data.</text>
</comment>
<dbReference type="InterPro" id="IPR036412">
    <property type="entry name" value="HAD-like_sf"/>
</dbReference>
<dbReference type="Gene3D" id="3.30.1240.10">
    <property type="match status" value="1"/>
</dbReference>
<dbReference type="Pfam" id="PF08282">
    <property type="entry name" value="Hydrolase_3"/>
    <property type="match status" value="1"/>
</dbReference>
<dbReference type="PROSITE" id="PS01229">
    <property type="entry name" value="COF_2"/>
    <property type="match status" value="1"/>
</dbReference>
<dbReference type="Gene3D" id="3.40.50.1000">
    <property type="entry name" value="HAD superfamily/HAD-like"/>
    <property type="match status" value="1"/>
</dbReference>
<keyword evidence="4" id="KW-0460">Magnesium</keyword>
<keyword evidence="2" id="KW-0479">Metal-binding</keyword>
<dbReference type="NCBIfam" id="TIGR00099">
    <property type="entry name" value="Cof-subfamily"/>
    <property type="match status" value="1"/>
</dbReference>
<dbReference type="PROSITE" id="PS01228">
    <property type="entry name" value="COF_1"/>
    <property type="match status" value="1"/>
</dbReference>
<dbReference type="SFLD" id="SFLDG01140">
    <property type="entry name" value="C2.B:_Phosphomannomutase_and_P"/>
    <property type="match status" value="1"/>
</dbReference>
<dbReference type="PANTHER" id="PTHR47267">
    <property type="match status" value="1"/>
</dbReference>
<evidence type="ECO:0000313" key="7">
    <source>
        <dbReference type="Proteomes" id="UP000029223"/>
    </source>
</evidence>
<dbReference type="PANTHER" id="PTHR47267:SF2">
    <property type="entry name" value="HMP-PP PHOSPHATASE"/>
    <property type="match status" value="1"/>
</dbReference>
<keyword evidence="3" id="KW-0378">Hydrolase</keyword>
<reference evidence="7" key="1">
    <citation type="submission" date="2014-09" db="EMBL/GenBank/DDBJ databases">
        <title>Vibrio variabilis JCM 19239. (C206) whole genome shotgun sequence.</title>
        <authorList>
            <person name="Sawabe T."/>
            <person name="Meirelles P."/>
            <person name="Nakanishi M."/>
            <person name="Sayaka M."/>
            <person name="Hattori M."/>
            <person name="Ohkuma M."/>
        </authorList>
    </citation>
    <scope>NUCLEOTIDE SEQUENCE [LARGE SCALE GENOMIC DNA]</scope>
    <source>
        <strain evidence="7">JCM 19239</strain>
    </source>
</reference>
<keyword evidence="7" id="KW-1185">Reference proteome</keyword>
<dbReference type="NCBIfam" id="TIGR01484">
    <property type="entry name" value="HAD-SF-IIB"/>
    <property type="match status" value="1"/>
</dbReference>
<proteinExistence type="inferred from homology"/>
<dbReference type="Proteomes" id="UP000029223">
    <property type="component" value="Unassembled WGS sequence"/>
</dbReference>
<evidence type="ECO:0000256" key="5">
    <source>
        <dbReference type="ARBA" id="ARBA00034778"/>
    </source>
</evidence>
<comment type="similarity">
    <text evidence="5">Belongs to the HAD-like hydrolase superfamily. Cof family.</text>
</comment>
<dbReference type="InterPro" id="IPR023214">
    <property type="entry name" value="HAD_sf"/>
</dbReference>
<dbReference type="EMBL" id="BBMS01000045">
    <property type="protein sequence ID" value="GAL28539.1"/>
    <property type="molecule type" value="Genomic_DNA"/>
</dbReference>
<dbReference type="InterPro" id="IPR000150">
    <property type="entry name" value="Cof"/>
</dbReference>
<sequence length="272" mass="29792">MTLKTDIKLIACDLDGTLLSKEKRIPEFTSSILRQAQELGFEVAFATGRHFLDARAIATAANLSPHFVTINGAQVHLSDNTCLEAVTLAPSLVAQVIAMVAEDNDINTNLYGENLWYVGQETQWLRDNAPRIHLDYQLIDLASPPLQGIHKIYFTSSSSDKQVLPKLEMKMKQAFGEKLSICFSSPFCLEIMSNGVHKKAGLQTLAQRLDISCDQVLAFGDGMNDVEMLAGVGHGLLMGDAAQRVVSALPKVEQIGTSEDQAVAHFIKEHLL</sequence>
<evidence type="ECO:0000313" key="6">
    <source>
        <dbReference type="EMBL" id="GAL28539.1"/>
    </source>
</evidence>
<protein>
    <submittedName>
        <fullName evidence="6">Cof protein</fullName>
    </submittedName>
</protein>
<evidence type="ECO:0000256" key="2">
    <source>
        <dbReference type="ARBA" id="ARBA00022723"/>
    </source>
</evidence>
<dbReference type="SFLD" id="SFLDS00003">
    <property type="entry name" value="Haloacid_Dehalogenase"/>
    <property type="match status" value="1"/>
</dbReference>
<comment type="cofactor">
    <cofactor evidence="1">
        <name>Mg(2+)</name>
        <dbReference type="ChEBI" id="CHEBI:18420"/>
    </cofactor>
</comment>
<organism evidence="6 7">
    <name type="scientific">Vibrio variabilis</name>
    <dbReference type="NCBI Taxonomy" id="990271"/>
    <lineage>
        <taxon>Bacteria</taxon>
        <taxon>Pseudomonadati</taxon>
        <taxon>Pseudomonadota</taxon>
        <taxon>Gammaproteobacteria</taxon>
        <taxon>Vibrionales</taxon>
        <taxon>Vibrionaceae</taxon>
        <taxon>Vibrio</taxon>
    </lineage>
</organism>
<evidence type="ECO:0000256" key="4">
    <source>
        <dbReference type="ARBA" id="ARBA00022842"/>
    </source>
</evidence>